<organism evidence="3 4">
    <name type="scientific">Sarocladium strictum</name>
    <name type="common">Black bundle disease fungus</name>
    <name type="synonym">Acremonium strictum</name>
    <dbReference type="NCBI Taxonomy" id="5046"/>
    <lineage>
        <taxon>Eukaryota</taxon>
        <taxon>Fungi</taxon>
        <taxon>Dikarya</taxon>
        <taxon>Ascomycota</taxon>
        <taxon>Pezizomycotina</taxon>
        <taxon>Sordariomycetes</taxon>
        <taxon>Hypocreomycetidae</taxon>
        <taxon>Hypocreales</taxon>
        <taxon>Sarocladiaceae</taxon>
        <taxon>Sarocladium</taxon>
    </lineage>
</organism>
<evidence type="ECO:0000313" key="4">
    <source>
        <dbReference type="Proteomes" id="UP001175261"/>
    </source>
</evidence>
<comment type="caution">
    <text evidence="3">The sequence shown here is derived from an EMBL/GenBank/DDBJ whole genome shotgun (WGS) entry which is preliminary data.</text>
</comment>
<accession>A0AA39GA89</accession>
<dbReference type="Proteomes" id="UP001175261">
    <property type="component" value="Unassembled WGS sequence"/>
</dbReference>
<feature type="chain" id="PRO_5041337983" evidence="2">
    <location>
        <begin position="21"/>
        <end position="258"/>
    </location>
</feature>
<dbReference type="EMBL" id="JAPDFR010000009">
    <property type="protein sequence ID" value="KAK0382963.1"/>
    <property type="molecule type" value="Genomic_DNA"/>
</dbReference>
<feature type="region of interest" description="Disordered" evidence="1">
    <location>
        <begin position="165"/>
        <end position="188"/>
    </location>
</feature>
<evidence type="ECO:0000313" key="3">
    <source>
        <dbReference type="EMBL" id="KAK0382963.1"/>
    </source>
</evidence>
<feature type="compositionally biased region" description="Low complexity" evidence="1">
    <location>
        <begin position="179"/>
        <end position="188"/>
    </location>
</feature>
<keyword evidence="2" id="KW-0732">Signal</keyword>
<feature type="signal peptide" evidence="2">
    <location>
        <begin position="1"/>
        <end position="20"/>
    </location>
</feature>
<sequence>MKRTAIALAFLALASHTTAASDKDDKGRVGHSKSYKDIDWTLVKYDPDTADTVEDAAWNCIVDFAEIEPDWACDFRNSIAQDYADMCTPTGNVEMMRRLVYPFCDLRTKTKPQKRPFLKKNQGQASGVKVDVDVSVDVNVLTGGGSGATTTVTAAGRPVVVNVDASHSKTSTSRKAMHSATTSSPSKSVTVTRMVSVPTVFKTVTVTRSHEAPPEPAWETSAGEEIDHEHHEESYHEDDRCMEDSCFVHDEGCESMFC</sequence>
<proteinExistence type="predicted"/>
<evidence type="ECO:0000256" key="1">
    <source>
        <dbReference type="SAM" id="MobiDB-lite"/>
    </source>
</evidence>
<evidence type="ECO:0000256" key="2">
    <source>
        <dbReference type="SAM" id="SignalP"/>
    </source>
</evidence>
<protein>
    <submittedName>
        <fullName evidence="3">Uncharacterized protein</fullName>
    </submittedName>
</protein>
<feature type="region of interest" description="Disordered" evidence="1">
    <location>
        <begin position="207"/>
        <end position="236"/>
    </location>
</feature>
<feature type="compositionally biased region" description="Basic and acidic residues" evidence="1">
    <location>
        <begin position="225"/>
        <end position="236"/>
    </location>
</feature>
<name>A0AA39GA89_SARSR</name>
<gene>
    <name evidence="3" type="ORF">NLU13_8879</name>
</gene>
<keyword evidence="4" id="KW-1185">Reference proteome</keyword>
<reference evidence="3" key="1">
    <citation type="submission" date="2022-10" db="EMBL/GenBank/DDBJ databases">
        <title>Determination and structural analysis of whole genome sequence of Sarocladium strictum F4-1.</title>
        <authorList>
            <person name="Hu L."/>
            <person name="Jiang Y."/>
        </authorList>
    </citation>
    <scope>NUCLEOTIDE SEQUENCE</scope>
    <source>
        <strain evidence="3">F4-1</strain>
    </source>
</reference>
<dbReference type="AlphaFoldDB" id="A0AA39GA89"/>